<proteinExistence type="predicted"/>
<dbReference type="RefSeq" id="WP_182841427.1">
    <property type="nucleotide sequence ID" value="NZ_BAAALP010000006.1"/>
</dbReference>
<keyword evidence="2" id="KW-0378">Hydrolase</keyword>
<gene>
    <name evidence="2" type="ORF">HNR61_000463</name>
</gene>
<dbReference type="GO" id="GO:0016787">
    <property type="term" value="F:hydrolase activity"/>
    <property type="evidence" value="ECO:0007669"/>
    <property type="project" value="UniProtKB-KW"/>
</dbReference>
<evidence type="ECO:0000313" key="2">
    <source>
        <dbReference type="EMBL" id="MBA8948865.1"/>
    </source>
</evidence>
<reference evidence="2 3" key="1">
    <citation type="submission" date="2020-08" db="EMBL/GenBank/DDBJ databases">
        <title>Genomic Encyclopedia of Type Strains, Phase IV (KMG-IV): sequencing the most valuable type-strain genomes for metagenomic binning, comparative biology and taxonomic classification.</title>
        <authorList>
            <person name="Goeker M."/>
        </authorList>
    </citation>
    <scope>NUCLEOTIDE SEQUENCE [LARGE SCALE GENOMIC DNA]</scope>
    <source>
        <strain evidence="2 3">DSM 44197</strain>
    </source>
</reference>
<dbReference type="EMBL" id="JACJIA010000001">
    <property type="protein sequence ID" value="MBA8948865.1"/>
    <property type="molecule type" value="Genomic_DNA"/>
</dbReference>
<protein>
    <submittedName>
        <fullName evidence="2">NTP pyrophosphatase (Non-canonical NTP hydrolase)</fullName>
    </submittedName>
</protein>
<dbReference type="Proteomes" id="UP000572680">
    <property type="component" value="Unassembled WGS sequence"/>
</dbReference>
<feature type="domain" description="NTP pyrophosphohydrolase MazG-like" evidence="1">
    <location>
        <begin position="36"/>
        <end position="101"/>
    </location>
</feature>
<evidence type="ECO:0000313" key="3">
    <source>
        <dbReference type="Proteomes" id="UP000572680"/>
    </source>
</evidence>
<dbReference type="InterPro" id="IPR004518">
    <property type="entry name" value="MazG-like_dom"/>
</dbReference>
<dbReference type="Gene3D" id="1.10.287.1080">
    <property type="entry name" value="MazG-like"/>
    <property type="match status" value="1"/>
</dbReference>
<accession>A0A7W3QJ14</accession>
<name>A0A7W3QJ14_ACTNM</name>
<evidence type="ECO:0000259" key="1">
    <source>
        <dbReference type="Pfam" id="PF03819"/>
    </source>
</evidence>
<dbReference type="AlphaFoldDB" id="A0A7W3QJ14"/>
<dbReference type="Pfam" id="PF03819">
    <property type="entry name" value="MazG"/>
    <property type="match status" value="1"/>
</dbReference>
<comment type="caution">
    <text evidence="2">The sequence shown here is derived from an EMBL/GenBank/DDBJ whole genome shotgun (WGS) entry which is preliminary data.</text>
</comment>
<organism evidence="2 3">
    <name type="scientific">Actinomadura namibiensis</name>
    <dbReference type="NCBI Taxonomy" id="182080"/>
    <lineage>
        <taxon>Bacteria</taxon>
        <taxon>Bacillati</taxon>
        <taxon>Actinomycetota</taxon>
        <taxon>Actinomycetes</taxon>
        <taxon>Streptosporangiales</taxon>
        <taxon>Thermomonosporaceae</taxon>
        <taxon>Actinomadura</taxon>
    </lineage>
</organism>
<keyword evidence="3" id="KW-1185">Reference proteome</keyword>
<dbReference type="SUPFAM" id="SSF101386">
    <property type="entry name" value="all-alpha NTP pyrophosphatases"/>
    <property type="match status" value="1"/>
</dbReference>
<sequence>MPSDPLPTEPSALGAVIAERLRAHFPPDNERDRQVMALAEEVGEFVGAYRRWSGNARRTGSFDEVRDELADVVITAYVTAAVLDIDLDEAVGAKAAKIFTRGWRDEPAG</sequence>